<organism evidence="1 2">
    <name type="scientific">Echinicola rosea</name>
    <dbReference type="NCBI Taxonomy" id="1807691"/>
    <lineage>
        <taxon>Bacteria</taxon>
        <taxon>Pseudomonadati</taxon>
        <taxon>Bacteroidota</taxon>
        <taxon>Cytophagia</taxon>
        <taxon>Cytophagales</taxon>
        <taxon>Cyclobacteriaceae</taxon>
        <taxon>Echinicola</taxon>
    </lineage>
</organism>
<evidence type="ECO:0000313" key="2">
    <source>
        <dbReference type="Proteomes" id="UP000647339"/>
    </source>
</evidence>
<comment type="caution">
    <text evidence="1">The sequence shown here is derived from an EMBL/GenBank/DDBJ whole genome shotgun (WGS) entry which is preliminary data.</text>
</comment>
<sequence length="180" mass="20369">MVSCGKSEKRNPTGPTAKLKLEVVDSLIVDELEPLVMDDHRSDLGYYLLRNTKSRQPLLVDEQGTVIQEFDILNEGPDGIGSFGTGYRLLNDTSWVAQNLMTGFYLYDYQGKRKKHLPSLQKGIFSITINTNRTTFHPFMKNGAAYILGEESNAFDHKAIDPEKLGADFYTTQKRSLNMR</sequence>
<gene>
    <name evidence="1" type="ORF">GCM10011339_09700</name>
</gene>
<keyword evidence="2" id="KW-1185">Reference proteome</keyword>
<accession>A0ABQ1UP10</accession>
<reference evidence="2" key="1">
    <citation type="journal article" date="2019" name="Int. J. Syst. Evol. Microbiol.">
        <title>The Global Catalogue of Microorganisms (GCM) 10K type strain sequencing project: providing services to taxonomists for standard genome sequencing and annotation.</title>
        <authorList>
            <consortium name="The Broad Institute Genomics Platform"/>
            <consortium name="The Broad Institute Genome Sequencing Center for Infectious Disease"/>
            <person name="Wu L."/>
            <person name="Ma J."/>
        </authorList>
    </citation>
    <scope>NUCLEOTIDE SEQUENCE [LARGE SCALE GENOMIC DNA]</scope>
    <source>
        <strain evidence="2">CGMCC 1.15407</strain>
    </source>
</reference>
<protein>
    <recommendedName>
        <fullName evidence="3">Phytase-like domain-containing protein</fullName>
    </recommendedName>
</protein>
<dbReference type="EMBL" id="BMIU01000003">
    <property type="protein sequence ID" value="GGF23666.1"/>
    <property type="molecule type" value="Genomic_DNA"/>
</dbReference>
<name>A0ABQ1UP10_9BACT</name>
<dbReference type="Proteomes" id="UP000647339">
    <property type="component" value="Unassembled WGS sequence"/>
</dbReference>
<evidence type="ECO:0000313" key="1">
    <source>
        <dbReference type="EMBL" id="GGF23666.1"/>
    </source>
</evidence>
<evidence type="ECO:0008006" key="3">
    <source>
        <dbReference type="Google" id="ProtNLM"/>
    </source>
</evidence>
<proteinExistence type="predicted"/>